<protein>
    <submittedName>
        <fullName evidence="1">Uncharacterized protein</fullName>
    </submittedName>
</protein>
<gene>
    <name evidence="1" type="primary">HaOG207645</name>
    <name evidence="1" type="ORF">B5X24_HaOG207645</name>
</gene>
<sequence>MRKILIICKIICIGGVCGKRHKLYSLHPRAVNTNSVVLAPAALSSAVRRGSPDMYIILLYFCMCACAAAPRLARVVHRTHSVQRAAMMLHPYNINVGNTNI</sequence>
<name>A0A2W1BS68_HELAM</name>
<proteinExistence type="predicted"/>
<accession>A0A2W1BS68</accession>
<keyword evidence="2" id="KW-1185">Reference proteome</keyword>
<evidence type="ECO:0000313" key="1">
    <source>
        <dbReference type="EMBL" id="PZC74593.1"/>
    </source>
</evidence>
<dbReference type="AlphaFoldDB" id="A0A2W1BS68"/>
<reference evidence="1 2" key="1">
    <citation type="journal article" date="2017" name="BMC Biol.">
        <title>Genomic innovations, transcriptional plasticity and gene loss underlying the evolution and divergence of two highly polyphagous and invasive Helicoverpa pest species.</title>
        <authorList>
            <person name="Pearce S.L."/>
            <person name="Clarke D.F."/>
            <person name="East P.D."/>
            <person name="Elfekih S."/>
            <person name="Gordon K.H."/>
            <person name="Jermiin L.S."/>
            <person name="McGaughran A."/>
            <person name="Oakeshott J.G."/>
            <person name="Papanikolaou A."/>
            <person name="Perera O.P."/>
            <person name="Rane R.V."/>
            <person name="Richards S."/>
            <person name="Tay W.T."/>
            <person name="Walsh T.K."/>
            <person name="Anderson A."/>
            <person name="Anderson C.J."/>
            <person name="Asgari S."/>
            <person name="Board P.G."/>
            <person name="Bretschneider A."/>
            <person name="Campbell P.M."/>
            <person name="Chertemps T."/>
            <person name="Christeller J.T."/>
            <person name="Coppin C.W."/>
            <person name="Downes S.J."/>
            <person name="Duan G."/>
            <person name="Farnsworth C.A."/>
            <person name="Good R.T."/>
            <person name="Han L.B."/>
            <person name="Han Y.C."/>
            <person name="Hatje K."/>
            <person name="Horne I."/>
            <person name="Huang Y.P."/>
            <person name="Hughes D.S."/>
            <person name="Jacquin-Joly E."/>
            <person name="James W."/>
            <person name="Jhangiani S."/>
            <person name="Kollmar M."/>
            <person name="Kuwar S.S."/>
            <person name="Li S."/>
            <person name="Liu N.Y."/>
            <person name="Maibeche M.T."/>
            <person name="Miller J.R."/>
            <person name="Montagne N."/>
            <person name="Perry T."/>
            <person name="Qu J."/>
            <person name="Song S.V."/>
            <person name="Sutton G.G."/>
            <person name="Vogel H."/>
            <person name="Walenz B.P."/>
            <person name="Xu W."/>
            <person name="Zhang H.J."/>
            <person name="Zou Z."/>
            <person name="Batterham P."/>
            <person name="Edwards O.R."/>
            <person name="Feyereisen R."/>
            <person name="Gibbs R.A."/>
            <person name="Heckel D.G."/>
            <person name="McGrath A."/>
            <person name="Robin C."/>
            <person name="Scherer S.E."/>
            <person name="Worley K.C."/>
            <person name="Wu Y.D."/>
        </authorList>
    </citation>
    <scope>NUCLEOTIDE SEQUENCE [LARGE SCALE GENOMIC DNA]</scope>
    <source>
        <strain evidence="1">Harm_GR_Male_#8</strain>
        <tissue evidence="1">Whole organism</tissue>
    </source>
</reference>
<dbReference type="EMBL" id="KZ150039">
    <property type="protein sequence ID" value="PZC74593.1"/>
    <property type="molecule type" value="Genomic_DNA"/>
</dbReference>
<organism evidence="1 2">
    <name type="scientific">Helicoverpa armigera</name>
    <name type="common">Cotton bollworm</name>
    <name type="synonym">Heliothis armigera</name>
    <dbReference type="NCBI Taxonomy" id="29058"/>
    <lineage>
        <taxon>Eukaryota</taxon>
        <taxon>Metazoa</taxon>
        <taxon>Ecdysozoa</taxon>
        <taxon>Arthropoda</taxon>
        <taxon>Hexapoda</taxon>
        <taxon>Insecta</taxon>
        <taxon>Pterygota</taxon>
        <taxon>Neoptera</taxon>
        <taxon>Endopterygota</taxon>
        <taxon>Lepidoptera</taxon>
        <taxon>Glossata</taxon>
        <taxon>Ditrysia</taxon>
        <taxon>Noctuoidea</taxon>
        <taxon>Noctuidae</taxon>
        <taxon>Heliothinae</taxon>
        <taxon>Helicoverpa</taxon>
    </lineage>
</organism>
<dbReference type="Proteomes" id="UP000249218">
    <property type="component" value="Unassembled WGS sequence"/>
</dbReference>
<evidence type="ECO:0000313" key="2">
    <source>
        <dbReference type="Proteomes" id="UP000249218"/>
    </source>
</evidence>